<dbReference type="SUPFAM" id="SSF54534">
    <property type="entry name" value="FKBP-like"/>
    <property type="match status" value="1"/>
</dbReference>
<dbReference type="PANTHER" id="PTHR47717">
    <property type="entry name" value="PEPTIDYL-PROLYL CIS-TRANS ISOMERASE FKBP19, CHLOROPLASTIC"/>
    <property type="match status" value="1"/>
</dbReference>
<feature type="region of interest" description="Disordered" evidence="2">
    <location>
        <begin position="1"/>
        <end position="55"/>
    </location>
</feature>
<dbReference type="GO" id="GO:0009579">
    <property type="term" value="C:thylakoid"/>
    <property type="evidence" value="ECO:0007669"/>
    <property type="project" value="TreeGrafter"/>
</dbReference>
<dbReference type="InterPro" id="IPR001179">
    <property type="entry name" value="PPIase_FKBP_dom"/>
</dbReference>
<dbReference type="EC" id="5.2.1.8" evidence="1"/>
<evidence type="ECO:0000259" key="3">
    <source>
        <dbReference type="PROSITE" id="PS50059"/>
    </source>
</evidence>
<keyword evidence="1" id="KW-0697">Rotamase</keyword>
<dbReference type="STRING" id="307507.A0A2V0P141"/>
<dbReference type="InterPro" id="IPR046357">
    <property type="entry name" value="PPIase_dom_sf"/>
</dbReference>
<protein>
    <recommendedName>
        <fullName evidence="1">peptidylprolyl isomerase</fullName>
        <ecNumber evidence="1">5.2.1.8</ecNumber>
    </recommendedName>
</protein>
<dbReference type="PROSITE" id="PS50059">
    <property type="entry name" value="FKBP_PPIASE"/>
    <property type="match status" value="1"/>
</dbReference>
<keyword evidence="5" id="KW-1185">Reference proteome</keyword>
<dbReference type="AlphaFoldDB" id="A0A2V0P141"/>
<dbReference type="Gene3D" id="3.10.50.40">
    <property type="match status" value="1"/>
</dbReference>
<dbReference type="PANTHER" id="PTHR47717:SF1">
    <property type="entry name" value="PEPTIDYL-PROLYL CIS-TRANS ISOMERASE FKBP19, CHLOROPLASTIC"/>
    <property type="match status" value="1"/>
</dbReference>
<sequence length="245" mass="26027">MALSGARPCAARPAQSVGNGRSHLLRPCGRTAAAQRRSPRAAAQQHGAADADAADPSAAPLLGRRAAIAAVAAGAAAGAAPRAARAADPAPFVTMDSGLKVEDIRVGEGAAPRLGDRVSVHWSGYTKGYQGKRIDNTSLRDEPYEFTLGAGEVGGGAARDAARIRRIEVPGERPELGYSLDRSERFTDDLISQDLKIFKYRRGPQPKELGGQRALDFVLDNTTLRPFNRDLLFDVKLLAVRPAPR</sequence>
<proteinExistence type="predicted"/>
<evidence type="ECO:0000256" key="2">
    <source>
        <dbReference type="SAM" id="MobiDB-lite"/>
    </source>
</evidence>
<dbReference type="InParanoid" id="A0A2V0P141"/>
<evidence type="ECO:0000313" key="5">
    <source>
        <dbReference type="Proteomes" id="UP000247498"/>
    </source>
</evidence>
<gene>
    <name evidence="4" type="ORF">Rsub_04290</name>
</gene>
<reference evidence="4 5" key="1">
    <citation type="journal article" date="2018" name="Sci. Rep.">
        <title>Raphidocelis subcapitata (=Pseudokirchneriella subcapitata) provides an insight into genome evolution and environmental adaptations in the Sphaeropleales.</title>
        <authorList>
            <person name="Suzuki S."/>
            <person name="Yamaguchi H."/>
            <person name="Nakajima N."/>
            <person name="Kawachi M."/>
        </authorList>
    </citation>
    <scope>NUCLEOTIDE SEQUENCE [LARGE SCALE GENOMIC DNA]</scope>
    <source>
        <strain evidence="4 5">NIES-35</strain>
    </source>
</reference>
<comment type="caution">
    <text evidence="4">The sequence shown here is derived from an EMBL/GenBank/DDBJ whole genome shotgun (WGS) entry which is preliminary data.</text>
</comment>
<organism evidence="4 5">
    <name type="scientific">Raphidocelis subcapitata</name>
    <dbReference type="NCBI Taxonomy" id="307507"/>
    <lineage>
        <taxon>Eukaryota</taxon>
        <taxon>Viridiplantae</taxon>
        <taxon>Chlorophyta</taxon>
        <taxon>core chlorophytes</taxon>
        <taxon>Chlorophyceae</taxon>
        <taxon>CS clade</taxon>
        <taxon>Sphaeropleales</taxon>
        <taxon>Selenastraceae</taxon>
        <taxon>Raphidocelis</taxon>
    </lineage>
</organism>
<comment type="catalytic activity">
    <reaction evidence="1">
        <text>[protein]-peptidylproline (omega=180) = [protein]-peptidylproline (omega=0)</text>
        <dbReference type="Rhea" id="RHEA:16237"/>
        <dbReference type="Rhea" id="RHEA-COMP:10747"/>
        <dbReference type="Rhea" id="RHEA-COMP:10748"/>
        <dbReference type="ChEBI" id="CHEBI:83833"/>
        <dbReference type="ChEBI" id="CHEBI:83834"/>
        <dbReference type="EC" id="5.2.1.8"/>
    </reaction>
</comment>
<keyword evidence="1" id="KW-0413">Isomerase</keyword>
<feature type="domain" description="PPIase FKBP-type" evidence="3">
    <location>
        <begin position="115"/>
        <end position="241"/>
    </location>
</feature>
<name>A0A2V0P141_9CHLO</name>
<dbReference type="InterPro" id="IPR044208">
    <property type="entry name" value="FKBP19-like"/>
</dbReference>
<evidence type="ECO:0000313" key="4">
    <source>
        <dbReference type="EMBL" id="GBF91550.1"/>
    </source>
</evidence>
<dbReference type="Pfam" id="PF00254">
    <property type="entry name" value="FKBP_C"/>
    <property type="match status" value="1"/>
</dbReference>
<evidence type="ECO:0000256" key="1">
    <source>
        <dbReference type="PROSITE-ProRule" id="PRU00277"/>
    </source>
</evidence>
<feature type="compositionally biased region" description="Low complexity" evidence="2">
    <location>
        <begin position="32"/>
        <end position="55"/>
    </location>
</feature>
<dbReference type="EMBL" id="BDRX01000025">
    <property type="protein sequence ID" value="GBF91550.1"/>
    <property type="molecule type" value="Genomic_DNA"/>
</dbReference>
<dbReference type="GO" id="GO:0009507">
    <property type="term" value="C:chloroplast"/>
    <property type="evidence" value="ECO:0007669"/>
    <property type="project" value="TreeGrafter"/>
</dbReference>
<dbReference type="OrthoDB" id="77911at2759"/>
<dbReference type="Proteomes" id="UP000247498">
    <property type="component" value="Unassembled WGS sequence"/>
</dbReference>
<accession>A0A2V0P141</accession>
<dbReference type="GO" id="GO:0003755">
    <property type="term" value="F:peptidyl-prolyl cis-trans isomerase activity"/>
    <property type="evidence" value="ECO:0007669"/>
    <property type="project" value="UniProtKB-KW"/>
</dbReference>